<dbReference type="PANTHER" id="PTHR16305">
    <property type="entry name" value="TESTICULAR SOLUBLE ADENYLYL CYCLASE"/>
    <property type="match status" value="1"/>
</dbReference>
<keyword evidence="5" id="KW-1185">Reference proteome</keyword>
<dbReference type="InterPro" id="IPR000792">
    <property type="entry name" value="Tscrpt_reg_LuxR_C"/>
</dbReference>
<evidence type="ECO:0000256" key="1">
    <source>
        <dbReference type="ARBA" id="ARBA00022741"/>
    </source>
</evidence>
<dbReference type="GO" id="GO:0005524">
    <property type="term" value="F:ATP binding"/>
    <property type="evidence" value="ECO:0007669"/>
    <property type="project" value="UniProtKB-KW"/>
</dbReference>
<dbReference type="GO" id="GO:0003677">
    <property type="term" value="F:DNA binding"/>
    <property type="evidence" value="ECO:0007669"/>
    <property type="project" value="InterPro"/>
</dbReference>
<evidence type="ECO:0000313" key="5">
    <source>
        <dbReference type="Proteomes" id="UP000305778"/>
    </source>
</evidence>
<feature type="domain" description="HTH luxR-type" evidence="3">
    <location>
        <begin position="858"/>
        <end position="923"/>
    </location>
</feature>
<keyword evidence="1" id="KW-0547">Nucleotide-binding</keyword>
<comment type="caution">
    <text evidence="4">The sequence shown here is derived from an EMBL/GenBank/DDBJ whole genome shotgun (WGS) entry which is preliminary data.</text>
</comment>
<dbReference type="PROSITE" id="PS50043">
    <property type="entry name" value="HTH_LUXR_2"/>
    <property type="match status" value="1"/>
</dbReference>
<dbReference type="PRINTS" id="PR00038">
    <property type="entry name" value="HTHLUXR"/>
</dbReference>
<gene>
    <name evidence="4" type="ORF">FCI23_20970</name>
</gene>
<name>A0A4U0SJ68_9ACTN</name>
<evidence type="ECO:0000313" key="4">
    <source>
        <dbReference type="EMBL" id="TKA09606.1"/>
    </source>
</evidence>
<dbReference type="PROSITE" id="PS00622">
    <property type="entry name" value="HTH_LUXR_1"/>
    <property type="match status" value="1"/>
</dbReference>
<dbReference type="SUPFAM" id="SSF46894">
    <property type="entry name" value="C-terminal effector domain of the bipartite response regulators"/>
    <property type="match status" value="1"/>
</dbReference>
<dbReference type="SUPFAM" id="SSF52540">
    <property type="entry name" value="P-loop containing nucleoside triphosphate hydrolases"/>
    <property type="match status" value="1"/>
</dbReference>
<reference evidence="4 5" key="1">
    <citation type="submission" date="2019-04" db="EMBL/GenBank/DDBJ databases">
        <title>Streptomyces oryziradicis sp. nov., a novel actinomycete isolated from rhizosphere soil of rice (Oryza sativa L.).</title>
        <authorList>
            <person name="Li C."/>
        </authorList>
    </citation>
    <scope>NUCLEOTIDE SEQUENCE [LARGE SCALE GENOMIC DNA]</scope>
    <source>
        <strain evidence="4 5">NEAU-C40</strain>
    </source>
</reference>
<dbReference type="AlphaFoldDB" id="A0A4U0SJ68"/>
<dbReference type="GO" id="GO:0005737">
    <property type="term" value="C:cytoplasm"/>
    <property type="evidence" value="ECO:0007669"/>
    <property type="project" value="TreeGrafter"/>
</dbReference>
<dbReference type="GO" id="GO:0006355">
    <property type="term" value="P:regulation of DNA-templated transcription"/>
    <property type="evidence" value="ECO:0007669"/>
    <property type="project" value="InterPro"/>
</dbReference>
<dbReference type="SMART" id="SM00421">
    <property type="entry name" value="HTH_LUXR"/>
    <property type="match status" value="1"/>
</dbReference>
<dbReference type="Proteomes" id="UP000305778">
    <property type="component" value="Unassembled WGS sequence"/>
</dbReference>
<dbReference type="CDD" id="cd06170">
    <property type="entry name" value="LuxR_C_like"/>
    <property type="match status" value="1"/>
</dbReference>
<dbReference type="Pfam" id="PF00196">
    <property type="entry name" value="GerE"/>
    <property type="match status" value="1"/>
</dbReference>
<organism evidence="4 5">
    <name type="scientific">Actinacidiphila oryziradicis</name>
    <dbReference type="NCBI Taxonomy" id="2571141"/>
    <lineage>
        <taxon>Bacteria</taxon>
        <taxon>Bacillati</taxon>
        <taxon>Actinomycetota</taxon>
        <taxon>Actinomycetes</taxon>
        <taxon>Kitasatosporales</taxon>
        <taxon>Streptomycetaceae</taxon>
        <taxon>Actinacidiphila</taxon>
    </lineage>
</organism>
<dbReference type="Pfam" id="PF13191">
    <property type="entry name" value="AAA_16"/>
    <property type="match status" value="1"/>
</dbReference>
<sequence length="923" mass="97576">MTALRERQDALDLLSSEAGLARTGSGRLVLLRGATGTGRSALLEAATAQGAEQGMRVLRARCSAAGSGTALGAVQQLLDQQPGFGPGDETPHHPDYPARLWSLLRSYAADSPLLVAVDDVHLADPSSRRWLAEAARRLDRLAVLLVVTERGQYDITPPAPGLAHALSPSLVRVHALAPLSHAAAADMVRDCSGAGATQDWVDGCVRAAAGNPLLLRALLDDLRAVFPDGAARAALPDSCADLYPGAFAAAVSWWLDSAGPGTAVVARTLAELEDKALDDGDDGDDIGGLLAGVTGADPARVPGWVTAMIRLGLLRRDPAHGQPRFAHALLREAVLDSWPSAQRQAVHRAAAELRHRRGNRAEAVAGHLLQAPAVGAEWAADVLVDAAGGASRADRTGDAVDYLRRALDEPMARDRRANVLTELGSLEFGTVRSAGIPRLAEALRLQELPRDQVKAAVALGTALALRGQAHAAFAVLHDLDGRLPDDPALARSVQAASVLLADHDPELRQEVYTRLRRAAEQSPSVVGPAEQALLVRYEATAGLLSAEQAMRRIRALLAAPEEPPLLPYLLITAAAVAQWADELDDADRLVQRGLAGHRLSRQYLMYQALVNTRTDTTAARGRHAQVLADLGDCGLPADRAAGTGPSNLQAHAVLALVESGRLADAHRLAGGVSLRDAHDSWELNRFLYARGLLRAASDDPVGALDDFLECGRRQTARDVVSPVVTPWRSAAAECHLTLGRPAAALPLAQEEYRLAAVWNTPRVMGRALRTLGAATGGRRGLELTGRAVQTLREAALDAELVPALLSHGRQLTAAGQPGQARPLLREAAATAERLGAVRLRATAEQALRDSGARHRNARLTGSGALTGSECRVAGLAADGRTNAEIADLLHLARRTVETHLTSAYRKLGIHRRTDLPAALNSEG</sequence>
<keyword evidence="2" id="KW-0067">ATP-binding</keyword>
<dbReference type="InterPro" id="IPR036388">
    <property type="entry name" value="WH-like_DNA-bd_sf"/>
</dbReference>
<dbReference type="PANTHER" id="PTHR16305:SF35">
    <property type="entry name" value="TRANSCRIPTIONAL ACTIVATOR DOMAIN"/>
    <property type="match status" value="1"/>
</dbReference>
<dbReference type="InterPro" id="IPR027417">
    <property type="entry name" value="P-loop_NTPase"/>
</dbReference>
<dbReference type="RefSeq" id="WP_136725480.1">
    <property type="nucleotide sequence ID" value="NZ_SUMC01000020.1"/>
</dbReference>
<dbReference type="InterPro" id="IPR041664">
    <property type="entry name" value="AAA_16"/>
</dbReference>
<dbReference type="EMBL" id="SUMC01000020">
    <property type="protein sequence ID" value="TKA09606.1"/>
    <property type="molecule type" value="Genomic_DNA"/>
</dbReference>
<protein>
    <submittedName>
        <fullName evidence="4">Helix-turn-helix transcriptional regulator</fullName>
    </submittedName>
</protein>
<proteinExistence type="predicted"/>
<dbReference type="InterPro" id="IPR016032">
    <property type="entry name" value="Sig_transdc_resp-reg_C-effctor"/>
</dbReference>
<evidence type="ECO:0000256" key="2">
    <source>
        <dbReference type="ARBA" id="ARBA00022840"/>
    </source>
</evidence>
<accession>A0A4U0SJ68</accession>
<dbReference type="OrthoDB" id="3178131at2"/>
<dbReference type="Gene3D" id="1.10.10.10">
    <property type="entry name" value="Winged helix-like DNA-binding domain superfamily/Winged helix DNA-binding domain"/>
    <property type="match status" value="1"/>
</dbReference>
<dbReference type="GO" id="GO:0004016">
    <property type="term" value="F:adenylate cyclase activity"/>
    <property type="evidence" value="ECO:0007669"/>
    <property type="project" value="TreeGrafter"/>
</dbReference>
<evidence type="ECO:0000259" key="3">
    <source>
        <dbReference type="PROSITE" id="PS50043"/>
    </source>
</evidence>